<dbReference type="GO" id="GO:0004867">
    <property type="term" value="F:serine-type endopeptidase inhibitor activity"/>
    <property type="evidence" value="ECO:0007669"/>
    <property type="project" value="UniProtKB-KW"/>
</dbReference>
<dbReference type="PROSITE" id="PS51257">
    <property type="entry name" value="PROKAR_LIPOPROTEIN"/>
    <property type="match status" value="1"/>
</dbReference>
<name>A0ABR7QYA3_9GAMM</name>
<dbReference type="PIRSF" id="PIRSF006865">
    <property type="entry name" value="Prot_inh_ecotin"/>
    <property type="match status" value="1"/>
</dbReference>
<organism evidence="3 4">
    <name type="scientific">Frischella japonica</name>
    <dbReference type="NCBI Taxonomy" id="2741544"/>
    <lineage>
        <taxon>Bacteria</taxon>
        <taxon>Pseudomonadati</taxon>
        <taxon>Pseudomonadota</taxon>
        <taxon>Gammaproteobacteria</taxon>
        <taxon>Orbales</taxon>
        <taxon>Orbaceae</taxon>
        <taxon>Frischella</taxon>
    </lineage>
</organism>
<evidence type="ECO:0000256" key="2">
    <source>
        <dbReference type="SAM" id="SignalP"/>
    </source>
</evidence>
<proteinExistence type="inferred from homology"/>
<keyword evidence="3" id="KW-0722">Serine protease inhibitor</keyword>
<keyword evidence="2" id="KW-0732">Signal</keyword>
<dbReference type="Proteomes" id="UP000651208">
    <property type="component" value="Unassembled WGS sequence"/>
</dbReference>
<reference evidence="3 4" key="1">
    <citation type="submission" date="2020-06" db="EMBL/GenBank/DDBJ databases">
        <title>Frischella cerana isolated from Apis cerana gut homogenate.</title>
        <authorList>
            <person name="Wolter L.A."/>
            <person name="Suenami S."/>
            <person name="Miyazaki R."/>
        </authorList>
    </citation>
    <scope>NUCLEOTIDE SEQUENCE [LARGE SCALE GENOMIC DNA]</scope>
    <source>
        <strain evidence="3 4">Ac13</strain>
    </source>
</reference>
<dbReference type="InterPro" id="IPR005658">
    <property type="entry name" value="Prot_inh_ecotin"/>
</dbReference>
<dbReference type="RefSeq" id="WP_187755622.1">
    <property type="nucleotide sequence ID" value="NZ_JABURY010000016.1"/>
</dbReference>
<dbReference type="Gene3D" id="2.60.40.550">
    <property type="entry name" value="Ecotin"/>
    <property type="match status" value="1"/>
</dbReference>
<dbReference type="NCBIfam" id="NF002987">
    <property type="entry name" value="PRK03719.1"/>
    <property type="match status" value="1"/>
</dbReference>
<keyword evidence="4" id="KW-1185">Reference proteome</keyword>
<keyword evidence="3" id="KW-0646">Protease inhibitor</keyword>
<evidence type="ECO:0000313" key="3">
    <source>
        <dbReference type="EMBL" id="MBC9131184.1"/>
    </source>
</evidence>
<dbReference type="EMBL" id="JABURY010000016">
    <property type="protein sequence ID" value="MBC9131184.1"/>
    <property type="molecule type" value="Genomic_DNA"/>
</dbReference>
<comment type="similarity">
    <text evidence="1">Belongs to the protease inhibitor I11 (ecotin) family.</text>
</comment>
<comment type="caution">
    <text evidence="3">The sequence shown here is derived from an EMBL/GenBank/DDBJ whole genome shotgun (WGS) entry which is preliminary data.</text>
</comment>
<dbReference type="PANTHER" id="PTHR35890">
    <property type="match status" value="1"/>
</dbReference>
<feature type="signal peptide" evidence="2">
    <location>
        <begin position="1"/>
        <end position="18"/>
    </location>
</feature>
<gene>
    <name evidence="3" type="primary">eco</name>
    <name evidence="3" type="ORF">FcAc13_07665</name>
</gene>
<evidence type="ECO:0000256" key="1">
    <source>
        <dbReference type="ARBA" id="ARBA00010558"/>
    </source>
</evidence>
<dbReference type="PANTHER" id="PTHR35890:SF3">
    <property type="entry name" value="ECOTIN"/>
    <property type="match status" value="1"/>
</dbReference>
<evidence type="ECO:0000313" key="4">
    <source>
        <dbReference type="Proteomes" id="UP000651208"/>
    </source>
</evidence>
<sequence length="167" mass="18489">MKKLATIAFSSVALLLTACNGTTGQNNMVKNVNEIAPYPAAEAGYVRSVIYLPELKNERDAKVELLIGKQMQVDCNSRGLAGTVKQEELQGWGYQYYTVSKVSNGISTLMACPPDFVSKSEFVTIRHNLGLMDYNSRLPIVVYTPEDVQVKYRVWSNDGKLEAATTE</sequence>
<accession>A0ABR7QYA3</accession>
<dbReference type="InterPro" id="IPR027438">
    <property type="entry name" value="Ecotin_C"/>
</dbReference>
<dbReference type="Pfam" id="PF03974">
    <property type="entry name" value="Ecotin"/>
    <property type="match status" value="1"/>
</dbReference>
<dbReference type="SUPFAM" id="SSF49772">
    <property type="entry name" value="Ecotin, trypsin inhibitor"/>
    <property type="match status" value="1"/>
</dbReference>
<dbReference type="InterPro" id="IPR036198">
    <property type="entry name" value="Ecotin_sf"/>
</dbReference>
<feature type="chain" id="PRO_5046775617" evidence="2">
    <location>
        <begin position="19"/>
        <end position="167"/>
    </location>
</feature>
<protein>
    <submittedName>
        <fullName evidence="3">Serine protease inhibitor ecotin</fullName>
    </submittedName>
</protein>
<dbReference type="Gene3D" id="4.10.1230.10">
    <property type="entry name" value="Ecotin, trypsin inhibitor"/>
    <property type="match status" value="1"/>
</dbReference>